<dbReference type="OrthoDB" id="1119698at2"/>
<organism evidence="1 2">
    <name type="scientific">Hymenobacter oligotrophus</name>
    <dbReference type="NCBI Taxonomy" id="2319843"/>
    <lineage>
        <taxon>Bacteria</taxon>
        <taxon>Pseudomonadati</taxon>
        <taxon>Bacteroidota</taxon>
        <taxon>Cytophagia</taxon>
        <taxon>Cytophagales</taxon>
        <taxon>Hymenobacteraceae</taxon>
        <taxon>Hymenobacter</taxon>
    </lineage>
</organism>
<dbReference type="KEGG" id="hyh:D3Y59_13255"/>
<dbReference type="Pfam" id="PF13366">
    <property type="entry name" value="PDDEXK_3"/>
    <property type="match status" value="1"/>
</dbReference>
<sequence length="133" mass="15087">MHENDISFNIRKAAFKVHTALCPSLLESVYEVALAYELRLLGYEVKTQVPLPMVYEGQRMDVGFRLDLLVHNRVIVEIKSVDALLDVHHKQLLTYLKLSDCKLGLLMNFSVVHVKEGIVRIVNGLQDSPRTSA</sequence>
<dbReference type="Proteomes" id="UP000262802">
    <property type="component" value="Chromosome"/>
</dbReference>
<dbReference type="InterPro" id="IPR026350">
    <property type="entry name" value="GxxExxY"/>
</dbReference>
<proteinExistence type="predicted"/>
<reference evidence="1 2" key="1">
    <citation type="submission" date="2018-09" db="EMBL/GenBank/DDBJ databases">
        <title>Hymenobacter medium sp. nov., isolated from R2A medium.</title>
        <authorList>
            <person name="Yingchao G."/>
        </authorList>
    </citation>
    <scope>NUCLEOTIDE SEQUENCE [LARGE SCALE GENOMIC DNA]</scope>
    <source>
        <strain evidence="2">sh-6</strain>
    </source>
</reference>
<dbReference type="RefSeq" id="WP_119445485.1">
    <property type="nucleotide sequence ID" value="NZ_CP032317.1"/>
</dbReference>
<keyword evidence="2" id="KW-1185">Reference proteome</keyword>
<protein>
    <submittedName>
        <fullName evidence="1">GxxExxY protein</fullName>
    </submittedName>
</protein>
<evidence type="ECO:0000313" key="2">
    <source>
        <dbReference type="Proteomes" id="UP000262802"/>
    </source>
</evidence>
<dbReference type="NCBIfam" id="TIGR04256">
    <property type="entry name" value="GxxExxY"/>
    <property type="match status" value="1"/>
</dbReference>
<evidence type="ECO:0000313" key="1">
    <source>
        <dbReference type="EMBL" id="AYA37927.1"/>
    </source>
</evidence>
<name>A0A3B7RUD0_9BACT</name>
<dbReference type="AlphaFoldDB" id="A0A3B7RUD0"/>
<dbReference type="EMBL" id="CP032317">
    <property type="protein sequence ID" value="AYA37927.1"/>
    <property type="molecule type" value="Genomic_DNA"/>
</dbReference>
<accession>A0A3B7RUD0</accession>
<gene>
    <name evidence="1" type="ORF">D3Y59_13255</name>
</gene>